<feature type="transmembrane region" description="Helical" evidence="6">
    <location>
        <begin position="305"/>
        <end position="324"/>
    </location>
</feature>
<comment type="caution">
    <text evidence="9">The sequence shown here is derived from an EMBL/GenBank/DDBJ whole genome shotgun (WGS) entry which is preliminary data.</text>
</comment>
<evidence type="ECO:0000259" key="7">
    <source>
        <dbReference type="Pfam" id="PF03772"/>
    </source>
</evidence>
<feature type="transmembrane region" description="Helical" evidence="6">
    <location>
        <begin position="345"/>
        <end position="365"/>
    </location>
</feature>
<proteinExistence type="predicted"/>
<evidence type="ECO:0000256" key="6">
    <source>
        <dbReference type="SAM" id="Phobius"/>
    </source>
</evidence>
<dbReference type="EMBL" id="BAAAEJ010000009">
    <property type="protein sequence ID" value="GAA0398904.1"/>
    <property type="molecule type" value="Genomic_DNA"/>
</dbReference>
<dbReference type="InterPro" id="IPR052159">
    <property type="entry name" value="Competence_DNA_uptake"/>
</dbReference>
<evidence type="ECO:0000313" key="9">
    <source>
        <dbReference type="EMBL" id="GAA0398904.1"/>
    </source>
</evidence>
<comment type="subcellular location">
    <subcellularLocation>
        <location evidence="1">Cell membrane</location>
        <topology evidence="1">Multi-pass membrane protein</topology>
    </subcellularLocation>
</comment>
<sequence length="634" mass="68251">MGRGITLSLLMVACVLSGMWVAKARSDAVAAPIAPSITKPTLVEAYVIDVDSPGARGHRVVLAPVRIRGIAFEDVPHRLRATVKGAPPRPGDAVSIYGLLNPPPAPASPASYDFGRMAWFESLGGVLFGLGDTREAHLRVPTWRVRMEMRINAVRFNMAERLVARLGPQRGGIAAAMVTGHETWIGEDDLQAMRDSGLAHILSISGLHMAVVGGFSFFLVRLLVALWPWLALRVSGKKVAAVGGLLAVGAYLVISGAPPPAERAAVTASIAFIAILLDRRAISMRALAAAAFVVLLLRPESVIAPGFQMSFAATAALVALAEIWPRRIKEINTPWPIAAIQRAGSWALAAVSASLVAGMATGPFVMHHFNRTSMYGLVANMASAPLADLIMLPSLALGALLEPVGLGAPFLWLAGQGVGFMLVIGHWAADLPGAVHTMPSAPAMALPVAFVGILFMCLWRGWLRVLGLPLACAVLLWPRPQVPDIWIGDAATNAAVVRGHEAEVFRKVRAFASTMWAQRWNLDVTERPKEGWKCGRTYCRADAGRMPVALWWGRAVPDEKVMSAMCASAEVVAVRSEVPSLPHECADTLVLDGRDFATKGAVELWRTQSGWKARWVRDVRGERPWSRWGDPDYQ</sequence>
<keyword evidence="3 6" id="KW-0812">Transmembrane</keyword>
<accession>A0ABN0YKQ8</accession>
<feature type="transmembrane region" description="Helical" evidence="6">
    <location>
        <begin position="377"/>
        <end position="398"/>
    </location>
</feature>
<feature type="domain" description="ComEC/Rec2-related protein" evidence="7">
    <location>
        <begin position="177"/>
        <end position="461"/>
    </location>
</feature>
<feature type="transmembrane region" description="Helical" evidence="6">
    <location>
        <begin position="239"/>
        <end position="254"/>
    </location>
</feature>
<protein>
    <submittedName>
        <fullName evidence="9">ComEC/Rec2 family competence protein</fullName>
    </submittedName>
</protein>
<dbReference type="Pfam" id="PF03772">
    <property type="entry name" value="Competence"/>
    <property type="match status" value="1"/>
</dbReference>
<reference evidence="9 10" key="1">
    <citation type="journal article" date="2019" name="Int. J. Syst. Evol. Microbiol.">
        <title>The Global Catalogue of Microorganisms (GCM) 10K type strain sequencing project: providing services to taxonomists for standard genome sequencing and annotation.</title>
        <authorList>
            <consortium name="The Broad Institute Genomics Platform"/>
            <consortium name="The Broad Institute Genome Sequencing Center for Infectious Disease"/>
            <person name="Wu L."/>
            <person name="Ma J."/>
        </authorList>
    </citation>
    <scope>NUCLEOTIDE SEQUENCE [LARGE SCALE GENOMIC DNA]</scope>
    <source>
        <strain evidence="9 10">JCM 13476</strain>
    </source>
</reference>
<keyword evidence="2" id="KW-1003">Cell membrane</keyword>
<feature type="transmembrane region" description="Helical" evidence="6">
    <location>
        <begin position="410"/>
        <end position="429"/>
    </location>
</feature>
<feature type="transmembrane region" description="Helical" evidence="6">
    <location>
        <begin position="282"/>
        <end position="299"/>
    </location>
</feature>
<evidence type="ECO:0000256" key="1">
    <source>
        <dbReference type="ARBA" id="ARBA00004651"/>
    </source>
</evidence>
<dbReference type="Proteomes" id="UP001500791">
    <property type="component" value="Unassembled WGS sequence"/>
</dbReference>
<dbReference type="InterPro" id="IPR025405">
    <property type="entry name" value="DUF4131"/>
</dbReference>
<keyword evidence="10" id="KW-1185">Reference proteome</keyword>
<keyword evidence="4 6" id="KW-1133">Transmembrane helix</keyword>
<evidence type="ECO:0000259" key="8">
    <source>
        <dbReference type="Pfam" id="PF13567"/>
    </source>
</evidence>
<gene>
    <name evidence="9" type="ORF">GCM10009093_26830</name>
</gene>
<feature type="domain" description="DUF4131" evidence="8">
    <location>
        <begin position="7"/>
        <end position="116"/>
    </location>
</feature>
<feature type="transmembrane region" description="Helical" evidence="6">
    <location>
        <begin position="441"/>
        <end position="459"/>
    </location>
</feature>
<feature type="transmembrane region" description="Helical" evidence="6">
    <location>
        <begin position="206"/>
        <end position="227"/>
    </location>
</feature>
<keyword evidence="5 6" id="KW-0472">Membrane</keyword>
<evidence type="ECO:0000256" key="4">
    <source>
        <dbReference type="ARBA" id="ARBA00022989"/>
    </source>
</evidence>
<dbReference type="PANTHER" id="PTHR30619">
    <property type="entry name" value="DNA INTERNALIZATION/COMPETENCE PROTEIN COMEC/REC2"/>
    <property type="match status" value="1"/>
</dbReference>
<evidence type="ECO:0000256" key="5">
    <source>
        <dbReference type="ARBA" id="ARBA00023136"/>
    </source>
</evidence>
<dbReference type="Pfam" id="PF13567">
    <property type="entry name" value="DUF4131"/>
    <property type="match status" value="1"/>
</dbReference>
<evidence type="ECO:0000256" key="2">
    <source>
        <dbReference type="ARBA" id="ARBA00022475"/>
    </source>
</evidence>
<name>A0ABN0YKQ8_9CAUL</name>
<organism evidence="9 10">
    <name type="scientific">Brevundimonas terrae</name>
    <dbReference type="NCBI Taxonomy" id="363631"/>
    <lineage>
        <taxon>Bacteria</taxon>
        <taxon>Pseudomonadati</taxon>
        <taxon>Pseudomonadota</taxon>
        <taxon>Alphaproteobacteria</taxon>
        <taxon>Caulobacterales</taxon>
        <taxon>Caulobacteraceae</taxon>
        <taxon>Brevundimonas</taxon>
    </lineage>
</organism>
<dbReference type="PANTHER" id="PTHR30619:SF1">
    <property type="entry name" value="RECOMBINATION PROTEIN 2"/>
    <property type="match status" value="1"/>
</dbReference>
<evidence type="ECO:0000256" key="3">
    <source>
        <dbReference type="ARBA" id="ARBA00022692"/>
    </source>
</evidence>
<dbReference type="InterPro" id="IPR004477">
    <property type="entry name" value="ComEC_N"/>
</dbReference>
<evidence type="ECO:0000313" key="10">
    <source>
        <dbReference type="Proteomes" id="UP001500791"/>
    </source>
</evidence>
<dbReference type="NCBIfam" id="TIGR00360">
    <property type="entry name" value="ComEC_N-term"/>
    <property type="match status" value="1"/>
</dbReference>